<accession>A0ACC1K6Z7</accession>
<sequence>MSPIQTPEIDACCAPRLGLWGPASAVAARQPRSLSIRTANGHCVSILNDEQPADAGSDNESNSSAVHSDCGLRLSVPKAALPLHSLRRTHSASAIGLQSPCAMPTRLPSLSALVQAVTAASAAAPRSCMPEPAPFGHGQHLGLYMPPAMGLAAADCAHAGAQTGSKRKYTCGFPGCGKAFTTSGHLSRHHRIHTGEKNYRCLYPGCMSRFSRQDNMMQHYRTHLSPRSRRNRSMHDDAHMLDDAGALASFSAAGRLSFSPYARPLAQSPTSPPHAHAHWPCF</sequence>
<name>A0ACC1K6Z7_9FUNG</name>
<evidence type="ECO:0000313" key="2">
    <source>
        <dbReference type="Proteomes" id="UP001140234"/>
    </source>
</evidence>
<keyword evidence="2" id="KW-1185">Reference proteome</keyword>
<dbReference type="EMBL" id="JANBUJ010000079">
    <property type="protein sequence ID" value="KAJ2774640.1"/>
    <property type="molecule type" value="Genomic_DNA"/>
</dbReference>
<dbReference type="Proteomes" id="UP001140234">
    <property type="component" value="Unassembled WGS sequence"/>
</dbReference>
<comment type="caution">
    <text evidence="1">The sequence shown here is derived from an EMBL/GenBank/DDBJ whole genome shotgun (WGS) entry which is preliminary data.</text>
</comment>
<protein>
    <submittedName>
        <fullName evidence="1">Transcriptional repressor</fullName>
    </submittedName>
</protein>
<gene>
    <name evidence="1" type="primary">NRG1_2</name>
    <name evidence="1" type="ORF">IWQ57_000725</name>
</gene>
<evidence type="ECO:0000313" key="1">
    <source>
        <dbReference type="EMBL" id="KAJ2774640.1"/>
    </source>
</evidence>
<organism evidence="1 2">
    <name type="scientific">Coemansia nantahalensis</name>
    <dbReference type="NCBI Taxonomy" id="2789366"/>
    <lineage>
        <taxon>Eukaryota</taxon>
        <taxon>Fungi</taxon>
        <taxon>Fungi incertae sedis</taxon>
        <taxon>Zoopagomycota</taxon>
        <taxon>Kickxellomycotina</taxon>
        <taxon>Kickxellomycetes</taxon>
        <taxon>Kickxellales</taxon>
        <taxon>Kickxellaceae</taxon>
        <taxon>Coemansia</taxon>
    </lineage>
</organism>
<reference evidence="1" key="1">
    <citation type="submission" date="2022-07" db="EMBL/GenBank/DDBJ databases">
        <title>Phylogenomic reconstructions and comparative analyses of Kickxellomycotina fungi.</title>
        <authorList>
            <person name="Reynolds N.K."/>
            <person name="Stajich J.E."/>
            <person name="Barry K."/>
            <person name="Grigoriev I.V."/>
            <person name="Crous P."/>
            <person name="Smith M.E."/>
        </authorList>
    </citation>
    <scope>NUCLEOTIDE SEQUENCE</scope>
    <source>
        <strain evidence="1">CBS 109366</strain>
    </source>
</reference>
<proteinExistence type="predicted"/>